<dbReference type="HOGENOM" id="CLU_530861_0_0_10"/>
<gene>
    <name evidence="2" type="ordered locus">MROS_1224</name>
</gene>
<dbReference type="Pfam" id="PF00535">
    <property type="entry name" value="Glycos_transf_2"/>
    <property type="match status" value="1"/>
</dbReference>
<dbReference type="PANTHER" id="PTHR43685:SF2">
    <property type="entry name" value="GLYCOSYLTRANSFERASE 2-LIKE DOMAIN-CONTAINING PROTEIN"/>
    <property type="match status" value="1"/>
</dbReference>
<dbReference type="SUPFAM" id="SSF53448">
    <property type="entry name" value="Nucleotide-diphospho-sugar transferases"/>
    <property type="match status" value="1"/>
</dbReference>
<proteinExistence type="predicted"/>
<organism evidence="2 3">
    <name type="scientific">Melioribacter roseus (strain DSM 23840 / JCM 17771 / VKM B-2668 / P3M-2)</name>
    <dbReference type="NCBI Taxonomy" id="1191523"/>
    <lineage>
        <taxon>Bacteria</taxon>
        <taxon>Pseudomonadati</taxon>
        <taxon>Ignavibacteriota</taxon>
        <taxon>Ignavibacteria</taxon>
        <taxon>Ignavibacteriales</taxon>
        <taxon>Melioribacteraceae</taxon>
        <taxon>Melioribacter</taxon>
    </lineage>
</organism>
<keyword evidence="3" id="KW-1185">Reference proteome</keyword>
<dbReference type="OrthoDB" id="1110483at2"/>
<evidence type="ECO:0000313" key="2">
    <source>
        <dbReference type="EMBL" id="AFN74461.1"/>
    </source>
</evidence>
<dbReference type="CDD" id="cd00761">
    <property type="entry name" value="Glyco_tranf_GTA_type"/>
    <property type="match status" value="1"/>
</dbReference>
<dbReference type="KEGG" id="mro:MROS_1224"/>
<keyword evidence="2" id="KW-0808">Transferase</keyword>
<dbReference type="InterPro" id="IPR001173">
    <property type="entry name" value="Glyco_trans_2-like"/>
</dbReference>
<dbReference type="Gene3D" id="3.90.550.10">
    <property type="entry name" value="Spore Coat Polysaccharide Biosynthesis Protein SpsA, Chain A"/>
    <property type="match status" value="2"/>
</dbReference>
<evidence type="ECO:0000313" key="3">
    <source>
        <dbReference type="Proteomes" id="UP000009011"/>
    </source>
</evidence>
<dbReference type="PANTHER" id="PTHR43685">
    <property type="entry name" value="GLYCOSYLTRANSFERASE"/>
    <property type="match status" value="1"/>
</dbReference>
<protein>
    <submittedName>
        <fullName evidence="2">Glycosyl transferase, group 2 family</fullName>
    </submittedName>
</protein>
<dbReference type="AlphaFoldDB" id="I7A3K4"/>
<accession>I7A3K4</accession>
<dbReference type="GO" id="GO:0016740">
    <property type="term" value="F:transferase activity"/>
    <property type="evidence" value="ECO:0007669"/>
    <property type="project" value="UniProtKB-KW"/>
</dbReference>
<dbReference type="InterPro" id="IPR050834">
    <property type="entry name" value="Glycosyltransf_2"/>
</dbReference>
<dbReference type="EMBL" id="CP003557">
    <property type="protein sequence ID" value="AFN74461.1"/>
    <property type="molecule type" value="Genomic_DNA"/>
</dbReference>
<dbReference type="Proteomes" id="UP000009011">
    <property type="component" value="Chromosome"/>
</dbReference>
<dbReference type="PATRIC" id="fig|1191523.3.peg.1302"/>
<reference evidence="2 3" key="1">
    <citation type="journal article" date="2013" name="PLoS ONE">
        <title>Genomic analysis of Melioribacter roseus, facultatively anaerobic organotrophic bacterium representing a novel deep lineage within Bacteriodetes/Chlorobi group.</title>
        <authorList>
            <person name="Kadnikov V.V."/>
            <person name="Mardanov A.V."/>
            <person name="Podosokorskaya O.A."/>
            <person name="Gavrilov S.N."/>
            <person name="Kublanov I.V."/>
            <person name="Beletsky A.V."/>
            <person name="Bonch-Osmolovskaya E.A."/>
            <person name="Ravin N.V."/>
        </authorList>
    </citation>
    <scope>NUCLEOTIDE SEQUENCE [LARGE SCALE GENOMIC DNA]</scope>
    <source>
        <strain evidence="3">JCM 17771 / P3M-2</strain>
    </source>
</reference>
<dbReference type="InterPro" id="IPR029044">
    <property type="entry name" value="Nucleotide-diphossugar_trans"/>
</dbReference>
<name>I7A3K4_MELRP</name>
<feature type="domain" description="Glycosyltransferase 2-like" evidence="1">
    <location>
        <begin position="250"/>
        <end position="382"/>
    </location>
</feature>
<dbReference type="STRING" id="1191523.MROS_1224"/>
<sequence>MVSVVLENLRESTTRNLINDFEKLGDDMEFISFGSAINDERLINIAEIEPFSSKAVKKAAELISNKFVVWIREYENKKINRINFNGKTLQKLIDVLSIQNAGMVYSNFAEYDTETGKKYEHPLIPYQTGSIRDDFDFGMAIVLNGELIKKIAVEMKEDYLYAGFYDLRLRLSEISGLIHISEFLYSVDIERKTEAMEEHFKYVSAERKTMQIEFEKAATEHLKRIGAYIKPGGELIDFENPKENFPVEASVVIPVKNREKTIASAVNSALSQKTDFDFNVIVVDNHSDDATTEILKKTASSNKKLIHLIPDERNLQIGGCWKYAVNSGHCGKFAVQLDSDDLYYDENTLVKIIKTFYDENSAMVIGSYKLTDFNLNEIPPGIVDHREWTDENGANNALRINGLGAPRAFYTPLLRQIDIPNVSYGEDYYLGITISRNYKISRIYEPIYICRRWEGNSDANLSQEKINKNNYYKDSLRTNEIIERQKMNKYADQQN</sequence>
<dbReference type="RefSeq" id="WP_014855896.1">
    <property type="nucleotide sequence ID" value="NC_018178.1"/>
</dbReference>
<dbReference type="eggNOG" id="COG0463">
    <property type="taxonomic scope" value="Bacteria"/>
</dbReference>
<evidence type="ECO:0000259" key="1">
    <source>
        <dbReference type="Pfam" id="PF00535"/>
    </source>
</evidence>